<keyword evidence="2" id="KW-1185">Reference proteome</keyword>
<dbReference type="Proteomes" id="UP001149400">
    <property type="component" value="Unassembled WGS sequence"/>
</dbReference>
<evidence type="ECO:0000313" key="2">
    <source>
        <dbReference type="Proteomes" id="UP001149400"/>
    </source>
</evidence>
<protein>
    <recommendedName>
        <fullName evidence="3">ClpX-type ZB domain-containing protein</fullName>
    </recommendedName>
</protein>
<dbReference type="RefSeq" id="WP_274166197.1">
    <property type="nucleotide sequence ID" value="NZ_JAJUBC010000028.1"/>
</dbReference>
<proteinExistence type="predicted"/>
<organism evidence="1 2">
    <name type="scientific">Enterovibrio gelatinilyticus</name>
    <dbReference type="NCBI Taxonomy" id="2899819"/>
    <lineage>
        <taxon>Bacteria</taxon>
        <taxon>Pseudomonadati</taxon>
        <taxon>Pseudomonadota</taxon>
        <taxon>Gammaproteobacteria</taxon>
        <taxon>Vibrionales</taxon>
        <taxon>Vibrionaceae</taxon>
        <taxon>Enterovibrio</taxon>
    </lineage>
</organism>
<name>A0ABT5R6K2_9GAMM</name>
<accession>A0ABT5R6K2</accession>
<sequence length="109" mass="12233">MAFTNCSRCGESFHLRITSSESIEELKRKEDAGEVLCISCFRTIKEHDVVEIISLNKNVPEAQIGDSGAVVMVHDNRAFEIECVLSDGSAKWLGSFSREQIKWLQSPNE</sequence>
<evidence type="ECO:0008006" key="3">
    <source>
        <dbReference type="Google" id="ProtNLM"/>
    </source>
</evidence>
<comment type="caution">
    <text evidence="1">The sequence shown here is derived from an EMBL/GenBank/DDBJ whole genome shotgun (WGS) entry which is preliminary data.</text>
</comment>
<gene>
    <name evidence="1" type="ORF">LRP50_19910</name>
</gene>
<reference evidence="1" key="1">
    <citation type="submission" date="2021-12" db="EMBL/GenBank/DDBJ databases">
        <title>Enterovibrio ZSDZ35 sp. nov. and Enterovibrio ZSDZ42 sp. nov., isolated from coastal seawater in Qingdao.</title>
        <authorList>
            <person name="Zhang P."/>
        </authorList>
    </citation>
    <scope>NUCLEOTIDE SEQUENCE</scope>
    <source>
        <strain evidence="1">ZSDZ42</strain>
    </source>
</reference>
<evidence type="ECO:0000313" key="1">
    <source>
        <dbReference type="EMBL" id="MDD1795401.1"/>
    </source>
</evidence>
<dbReference type="EMBL" id="JAJUBC010000028">
    <property type="protein sequence ID" value="MDD1795401.1"/>
    <property type="molecule type" value="Genomic_DNA"/>
</dbReference>